<dbReference type="Proteomes" id="UP000663879">
    <property type="component" value="Unassembled WGS sequence"/>
</dbReference>
<reference evidence="2" key="1">
    <citation type="submission" date="2021-02" db="EMBL/GenBank/DDBJ databases">
        <authorList>
            <person name="Nowell W R."/>
        </authorList>
    </citation>
    <scope>NUCLEOTIDE SEQUENCE</scope>
    <source>
        <strain evidence="2">Ploen Becks lab</strain>
    </source>
</reference>
<organism evidence="2 3">
    <name type="scientific">Brachionus calyciflorus</name>
    <dbReference type="NCBI Taxonomy" id="104777"/>
    <lineage>
        <taxon>Eukaryota</taxon>
        <taxon>Metazoa</taxon>
        <taxon>Spiralia</taxon>
        <taxon>Gnathifera</taxon>
        <taxon>Rotifera</taxon>
        <taxon>Eurotatoria</taxon>
        <taxon>Monogononta</taxon>
        <taxon>Pseudotrocha</taxon>
        <taxon>Ploima</taxon>
        <taxon>Brachionidae</taxon>
        <taxon>Brachionus</taxon>
    </lineage>
</organism>
<evidence type="ECO:0000313" key="3">
    <source>
        <dbReference type="Proteomes" id="UP000663879"/>
    </source>
</evidence>
<feature type="region of interest" description="Disordered" evidence="1">
    <location>
        <begin position="69"/>
        <end position="90"/>
    </location>
</feature>
<keyword evidence="3" id="KW-1185">Reference proteome</keyword>
<protein>
    <submittedName>
        <fullName evidence="2">Uncharacterized protein</fullName>
    </submittedName>
</protein>
<feature type="compositionally biased region" description="Polar residues" evidence="1">
    <location>
        <begin position="72"/>
        <end position="81"/>
    </location>
</feature>
<dbReference type="AlphaFoldDB" id="A0A813YF51"/>
<dbReference type="EMBL" id="CAJNOC010001678">
    <property type="protein sequence ID" value="CAF0883273.1"/>
    <property type="molecule type" value="Genomic_DNA"/>
</dbReference>
<proteinExistence type="predicted"/>
<name>A0A813YF51_9BILA</name>
<gene>
    <name evidence="2" type="ORF">OXX778_LOCUS10527</name>
</gene>
<sequence length="151" mass="17767">MDLKNQIQQLNRAIDNLTKALANKKKFISQNIDQILQIEKESYFIEESISKKNETLRIALQQQKLFDESTNQKENIAPQSQQKKRKSDESKIFIHLKKPKLEQVQNIKEIVNQLVDDVVNKIEIDEIKDALTNLEKKYSNRKLNFLKKKSS</sequence>
<comment type="caution">
    <text evidence="2">The sequence shown here is derived from an EMBL/GenBank/DDBJ whole genome shotgun (WGS) entry which is preliminary data.</text>
</comment>
<evidence type="ECO:0000313" key="2">
    <source>
        <dbReference type="EMBL" id="CAF0883273.1"/>
    </source>
</evidence>
<evidence type="ECO:0000256" key="1">
    <source>
        <dbReference type="SAM" id="MobiDB-lite"/>
    </source>
</evidence>
<accession>A0A813YF51</accession>